<dbReference type="GO" id="GO:0001096">
    <property type="term" value="F:TFIIF-class transcription factor complex binding"/>
    <property type="evidence" value="ECO:0007669"/>
    <property type="project" value="TreeGrafter"/>
</dbReference>
<protein>
    <recommendedName>
        <fullName evidence="7">Transcription initiation factor IIF subunit alpha</fullName>
    </recommendedName>
</protein>
<evidence type="ECO:0000256" key="8">
    <source>
        <dbReference type="SAM" id="MobiDB-lite"/>
    </source>
</evidence>
<dbReference type="GO" id="GO:0032968">
    <property type="term" value="P:positive regulation of transcription elongation by RNA polymerase II"/>
    <property type="evidence" value="ECO:0007669"/>
    <property type="project" value="InterPro"/>
</dbReference>
<feature type="compositionally biased region" description="Acidic residues" evidence="8">
    <location>
        <begin position="249"/>
        <end position="264"/>
    </location>
</feature>
<sequence length="272" mass="30837">ARGAPGGTGDVGVTAPPPRGTSKKYNIMAFNAADKVNFATWHQARMERDLSNKKIYQEEELPESGAGSEFNRKLREEARRKKYGIVLKEFRAEDQPWLLKVNGKAGRKYKGVKKGGVTENASYYVFTQCPDGAFEAFPVHNWYNFTPVAKHRTLTAEEAEEEWERRNKVLNHFSIMQQRRLRDQDEEDEDKEKKPKKKGGELKIHDLEDDLELSSDDSEASEAEGEKAPKAKKKAPPGKKKKKKKGSDDEAFEDSDDGDFEGQEVDYMSDAS</sequence>
<feature type="compositionally biased region" description="Basic residues" evidence="8">
    <location>
        <begin position="230"/>
        <end position="245"/>
    </location>
</feature>
<comment type="function">
    <text evidence="7">TFIIF is a general transcription initiation factor that binds to RNA polymerase II and helps to recruit it to the initiation complex in collaboration with TFIIB. It promotes transcription elongation.</text>
</comment>
<name>A0A7K7BJ87_9AVES</name>
<reference evidence="9 10" key="1">
    <citation type="submission" date="2019-09" db="EMBL/GenBank/DDBJ databases">
        <title>Bird 10,000 Genomes (B10K) Project - Family phase.</title>
        <authorList>
            <person name="Zhang G."/>
        </authorList>
    </citation>
    <scope>NUCLEOTIDE SEQUENCE [LARGE SCALE GENOMIC DNA]</scope>
    <source>
        <strain evidence="9">B10K-MSB-03</strain>
    </source>
</reference>
<keyword evidence="4 7" id="KW-0238">DNA-binding</keyword>
<keyword evidence="6 7" id="KW-0539">Nucleus</keyword>
<feature type="region of interest" description="Disordered" evidence="8">
    <location>
        <begin position="176"/>
        <end position="272"/>
    </location>
</feature>
<evidence type="ECO:0000256" key="2">
    <source>
        <dbReference type="ARBA" id="ARBA00005249"/>
    </source>
</evidence>
<comment type="similarity">
    <text evidence="2 7">Belongs to the TFIIF alpha subunit family.</text>
</comment>
<dbReference type="Proteomes" id="UP000531938">
    <property type="component" value="Unassembled WGS sequence"/>
</dbReference>
<evidence type="ECO:0000313" key="10">
    <source>
        <dbReference type="Proteomes" id="UP000531938"/>
    </source>
</evidence>
<evidence type="ECO:0000256" key="7">
    <source>
        <dbReference type="RuleBase" id="RU366044"/>
    </source>
</evidence>
<dbReference type="CDD" id="cd00240">
    <property type="entry name" value="TFIIFa"/>
    <property type="match status" value="1"/>
</dbReference>
<dbReference type="PANTHER" id="PTHR13011">
    <property type="entry name" value="TFIIF-ALPHA"/>
    <property type="match status" value="1"/>
</dbReference>
<dbReference type="GO" id="GO:0016251">
    <property type="term" value="F:RNA polymerase II general transcription initiation factor activity"/>
    <property type="evidence" value="ECO:0007669"/>
    <property type="project" value="TreeGrafter"/>
</dbReference>
<accession>A0A7K7BJ87</accession>
<feature type="non-terminal residue" evidence="9">
    <location>
        <position position="1"/>
    </location>
</feature>
<comment type="caution">
    <text evidence="9">The sequence shown here is derived from an EMBL/GenBank/DDBJ whole genome shotgun (WGS) entry which is preliminary data.</text>
</comment>
<gene>
    <name evidence="9" type="primary">Gtf2f1</name>
    <name evidence="9" type="ORF">NOTORN_R14526</name>
</gene>
<comment type="subcellular location">
    <subcellularLocation>
        <location evidence="1 7">Nucleus</location>
    </subcellularLocation>
</comment>
<dbReference type="AlphaFoldDB" id="A0A7K7BJ87"/>
<evidence type="ECO:0000256" key="1">
    <source>
        <dbReference type="ARBA" id="ARBA00004123"/>
    </source>
</evidence>
<feature type="non-terminal residue" evidence="9">
    <location>
        <position position="272"/>
    </location>
</feature>
<keyword evidence="5 7" id="KW-0804">Transcription</keyword>
<evidence type="ECO:0000256" key="5">
    <source>
        <dbReference type="ARBA" id="ARBA00023163"/>
    </source>
</evidence>
<dbReference type="GO" id="GO:0006367">
    <property type="term" value="P:transcription initiation at RNA polymerase II promoter"/>
    <property type="evidence" value="ECO:0007669"/>
    <property type="project" value="InterPro"/>
</dbReference>
<proteinExistence type="inferred from homology"/>
<organism evidence="9 10">
    <name type="scientific">Nothoprocta ornata</name>
    <dbReference type="NCBI Taxonomy" id="83376"/>
    <lineage>
        <taxon>Eukaryota</taxon>
        <taxon>Metazoa</taxon>
        <taxon>Chordata</taxon>
        <taxon>Craniata</taxon>
        <taxon>Vertebrata</taxon>
        <taxon>Euteleostomi</taxon>
        <taxon>Archelosauria</taxon>
        <taxon>Archosauria</taxon>
        <taxon>Dinosauria</taxon>
        <taxon>Saurischia</taxon>
        <taxon>Theropoda</taxon>
        <taxon>Coelurosauria</taxon>
        <taxon>Aves</taxon>
        <taxon>Palaeognathae</taxon>
        <taxon>Tinamiformes</taxon>
        <taxon>Tinamidae</taxon>
        <taxon>Nothoprocta</taxon>
    </lineage>
</organism>
<keyword evidence="3 7" id="KW-0805">Transcription regulation</keyword>
<feature type="region of interest" description="Disordered" evidence="8">
    <location>
        <begin position="1"/>
        <end position="22"/>
    </location>
</feature>
<dbReference type="Pfam" id="PF05793">
    <property type="entry name" value="TFIIF_alpha"/>
    <property type="match status" value="1"/>
</dbReference>
<dbReference type="PANTHER" id="PTHR13011:SF0">
    <property type="entry name" value="GENERAL TRANSCRIPTION FACTOR IIF SUBUNIT 1"/>
    <property type="match status" value="1"/>
</dbReference>
<dbReference type="EMBL" id="VZSH01000781">
    <property type="protein sequence ID" value="NWY08353.1"/>
    <property type="molecule type" value="Genomic_DNA"/>
</dbReference>
<feature type="compositionally biased region" description="Acidic residues" evidence="8">
    <location>
        <begin position="207"/>
        <end position="223"/>
    </location>
</feature>
<evidence type="ECO:0000313" key="9">
    <source>
        <dbReference type="EMBL" id="NWY08353.1"/>
    </source>
</evidence>
<feature type="compositionally biased region" description="Gly residues" evidence="8">
    <location>
        <begin position="1"/>
        <end position="10"/>
    </location>
</feature>
<keyword evidence="10" id="KW-1185">Reference proteome</keyword>
<dbReference type="SUPFAM" id="SSF50916">
    <property type="entry name" value="Rap30/74 interaction domains"/>
    <property type="match status" value="1"/>
</dbReference>
<dbReference type="GO" id="GO:0005674">
    <property type="term" value="C:transcription factor TFIIF complex"/>
    <property type="evidence" value="ECO:0007669"/>
    <property type="project" value="TreeGrafter"/>
</dbReference>
<evidence type="ECO:0000256" key="4">
    <source>
        <dbReference type="ARBA" id="ARBA00023125"/>
    </source>
</evidence>
<evidence type="ECO:0000256" key="6">
    <source>
        <dbReference type="ARBA" id="ARBA00023242"/>
    </source>
</evidence>
<dbReference type="InterPro" id="IPR008851">
    <property type="entry name" value="TFIIF-alpha"/>
</dbReference>
<dbReference type="InterPro" id="IPR011039">
    <property type="entry name" value="TFIIF_interaction"/>
</dbReference>
<evidence type="ECO:0000256" key="3">
    <source>
        <dbReference type="ARBA" id="ARBA00023015"/>
    </source>
</evidence>
<dbReference type="GO" id="GO:0003677">
    <property type="term" value="F:DNA binding"/>
    <property type="evidence" value="ECO:0007669"/>
    <property type="project" value="UniProtKB-KW"/>
</dbReference>